<protein>
    <submittedName>
        <fullName evidence="2">Uncharacterized protein</fullName>
    </submittedName>
</protein>
<keyword evidence="1" id="KW-0472">Membrane</keyword>
<name>A0AAW6C8G3_FLAPL</name>
<evidence type="ECO:0000313" key="2">
    <source>
        <dbReference type="EMBL" id="MDB7908822.1"/>
    </source>
</evidence>
<proteinExistence type="predicted"/>
<keyword evidence="1" id="KW-1133">Transmembrane helix</keyword>
<dbReference type="Proteomes" id="UP001211006">
    <property type="component" value="Unassembled WGS sequence"/>
</dbReference>
<dbReference type="AlphaFoldDB" id="A0AAW6C8G3"/>
<accession>A0AAW6C8G3</accession>
<comment type="caution">
    <text evidence="2">The sequence shown here is derived from an EMBL/GenBank/DDBJ whole genome shotgun (WGS) entry which is preliminary data.</text>
</comment>
<gene>
    <name evidence="2" type="ORF">PND83_22825</name>
</gene>
<feature type="transmembrane region" description="Helical" evidence="1">
    <location>
        <begin position="199"/>
        <end position="221"/>
    </location>
</feature>
<reference evidence="2" key="1">
    <citation type="submission" date="2023-01" db="EMBL/GenBank/DDBJ databases">
        <title>Human gut microbiome strain richness.</title>
        <authorList>
            <person name="Chen-Liaw A."/>
        </authorList>
    </citation>
    <scope>NUCLEOTIDE SEQUENCE</scope>
    <source>
        <strain evidence="2">2225st1_A6_2225SCRN_200828</strain>
    </source>
</reference>
<dbReference type="EMBL" id="JAQLWO010000046">
    <property type="protein sequence ID" value="MDB7908822.1"/>
    <property type="molecule type" value="Genomic_DNA"/>
</dbReference>
<evidence type="ECO:0000313" key="3">
    <source>
        <dbReference type="Proteomes" id="UP001211006"/>
    </source>
</evidence>
<keyword evidence="1" id="KW-0812">Transmembrane</keyword>
<organism evidence="2 3">
    <name type="scientific">Flavonifractor plautii</name>
    <name type="common">Fusobacterium plautii</name>
    <dbReference type="NCBI Taxonomy" id="292800"/>
    <lineage>
        <taxon>Bacteria</taxon>
        <taxon>Bacillati</taxon>
        <taxon>Bacillota</taxon>
        <taxon>Clostridia</taxon>
        <taxon>Eubacteriales</taxon>
        <taxon>Oscillospiraceae</taxon>
        <taxon>Flavonifractor</taxon>
    </lineage>
</organism>
<dbReference type="RefSeq" id="WP_271908940.1">
    <property type="nucleotide sequence ID" value="NZ_JAQLWO010000046.1"/>
</dbReference>
<evidence type="ECO:0000256" key="1">
    <source>
        <dbReference type="SAM" id="Phobius"/>
    </source>
</evidence>
<sequence length="253" mass="28529">MRKKITDFYNKYSVAFNIISFLVAIGSICLTIWISKQPVTLPQKELSCITTNSKSLVLMLGNDSNLKLLYGEREVSKPCITSIVIQNTGAYPITNSDFLRPFIIAFGETDEILSVNIGDCSNQYIREEVVENSSFSNQKLTIDNFLLNPGEMFTVDIISDGGIPLINFDYRLEGISKLNLINNPSNQIILTRKENPVSILPFLVLLCLIVVAVIIVMVIVMKKLNKRDAAMFDRLEAAIRKEMQEENQHEQSD</sequence>
<feature type="transmembrane region" description="Helical" evidence="1">
    <location>
        <begin position="12"/>
        <end position="34"/>
    </location>
</feature>